<proteinExistence type="predicted"/>
<dbReference type="Pfam" id="PF00196">
    <property type="entry name" value="GerE"/>
    <property type="match status" value="1"/>
</dbReference>
<dbReference type="PANTHER" id="PTHR44688">
    <property type="entry name" value="DNA-BINDING TRANSCRIPTIONAL ACTIVATOR DEVR_DOSR"/>
    <property type="match status" value="1"/>
</dbReference>
<protein>
    <recommendedName>
        <fullName evidence="4">HTH luxR-type domain-containing protein</fullName>
    </recommendedName>
</protein>
<dbReference type="Proteomes" id="UP000032120">
    <property type="component" value="Unassembled WGS sequence"/>
</dbReference>
<evidence type="ECO:0000259" key="4">
    <source>
        <dbReference type="PROSITE" id="PS50043"/>
    </source>
</evidence>
<dbReference type="AlphaFoldDB" id="A0A0D0IKX4"/>
<keyword evidence="2" id="KW-0238">DNA-binding</keyword>
<dbReference type="InterPro" id="IPR036388">
    <property type="entry name" value="WH-like_DNA-bd_sf"/>
</dbReference>
<keyword evidence="3" id="KW-0804">Transcription</keyword>
<reference evidence="5 6" key="1">
    <citation type="submission" date="2015-01" db="EMBL/GenBank/DDBJ databases">
        <title>Draft genome sequence of Leucobacter komagatae strain VKM ST2845.</title>
        <authorList>
            <person name="Karlyshev A.V."/>
            <person name="Kudryashova E.B."/>
        </authorList>
    </citation>
    <scope>NUCLEOTIDE SEQUENCE [LARGE SCALE GENOMIC DNA]</scope>
    <source>
        <strain evidence="5 6">VKM ST2845</strain>
    </source>
</reference>
<name>A0A0D0IKX4_9MICO</name>
<evidence type="ECO:0000256" key="1">
    <source>
        <dbReference type="ARBA" id="ARBA00023015"/>
    </source>
</evidence>
<evidence type="ECO:0000313" key="5">
    <source>
        <dbReference type="EMBL" id="KIP51762.1"/>
    </source>
</evidence>
<dbReference type="InterPro" id="IPR016032">
    <property type="entry name" value="Sig_transdc_resp-reg_C-effctor"/>
</dbReference>
<keyword evidence="1" id="KW-0805">Transcription regulation</keyword>
<comment type="caution">
    <text evidence="5">The sequence shown here is derived from an EMBL/GenBank/DDBJ whole genome shotgun (WGS) entry which is preliminary data.</text>
</comment>
<evidence type="ECO:0000256" key="3">
    <source>
        <dbReference type="ARBA" id="ARBA00023163"/>
    </source>
</evidence>
<sequence>MLFPAGGDAEMRAKELDTLLGHVRANKTVRLVAGREFGRTTLLNELEVALIALGFSVVRVIGDPSLTNVKYAVLRETLVPADRLHQQATPSEVRDIIAIELSHSPNTVILVDDAEWLDLPSAQALAPLFDRGTIAGVFVSAPFQHLSPEQRVVSHILRADTRVELKALSFEQVGVLSETLLGGAVSPEVTSEIFSMSSGITGIAADIIRAAQSQRQIRKRSHRWVTAEHSLWNPHLEETIERLISPLQDGPFRLLHALALAGNLTAEQFHDFDAESAEALTRAGLITTFKDPHGQSRISPRPALVTDYFRQRPIDLLHLSAVRLLEQLSESSTGGGRRAERPRLRIDTRAQHSDTEETHNAGLARYLREESEERLAVTSREWRRRPDVVRAVAYLDALLQSGGYTATATEVLERTSSDHARDVDLLQLALHERMLQLEDTPSTSKHSAALRTRFPEYAGALEAYSIYVSFSVDGRSERVEAWLANPGDDPEGFCATIAAYIRTASGEVLPITAPNESGTNLPLQRVIGEQARLITLVRHAALSDSIEDMLIDPLNLMPGDDPVPFLVDSYVRSQLLLGLGRVSEARRTISRALSIGDLDLRFAVLYAAMLRWSAFLHHRDGRADIAGSLLSESRSYGELRGPMPGMRPEFGDALETLLTGDRQASGARFLEEARACYERSFLDSSWSTLRFAFQLDPSEAALELMDQLGTHPTYHWAAQLAEFSRAALRQDPDIILHISGLSGLPELASAADFLEDIEFYHRDKGIISSDEYARAVNEARQSFQLFREPLSRVVFRHRSPAVETLTPRELEIAPLTATLTNREIADRLTLSVRTVENHIARSMKKLGLSSRTELSTALSSVAKASSGMQSE</sequence>
<dbReference type="Gene3D" id="1.10.10.10">
    <property type="entry name" value="Winged helix-like DNA-binding domain superfamily/Winged helix DNA-binding domain"/>
    <property type="match status" value="1"/>
</dbReference>
<evidence type="ECO:0000313" key="6">
    <source>
        <dbReference type="Proteomes" id="UP000032120"/>
    </source>
</evidence>
<accession>A0A0D0IKX4</accession>
<feature type="domain" description="HTH luxR-type" evidence="4">
    <location>
        <begin position="798"/>
        <end position="862"/>
    </location>
</feature>
<dbReference type="SUPFAM" id="SSF46894">
    <property type="entry name" value="C-terminal effector domain of the bipartite response regulators"/>
    <property type="match status" value="1"/>
</dbReference>
<keyword evidence="6" id="KW-1185">Reference proteome</keyword>
<dbReference type="EMBL" id="JXSQ01000023">
    <property type="protein sequence ID" value="KIP51762.1"/>
    <property type="molecule type" value="Genomic_DNA"/>
</dbReference>
<dbReference type="PROSITE" id="PS50043">
    <property type="entry name" value="HTH_LUXR_2"/>
    <property type="match status" value="1"/>
</dbReference>
<dbReference type="PANTHER" id="PTHR44688:SF16">
    <property type="entry name" value="DNA-BINDING TRANSCRIPTIONAL ACTIVATOR DEVR_DOSR"/>
    <property type="match status" value="1"/>
</dbReference>
<dbReference type="GO" id="GO:0003677">
    <property type="term" value="F:DNA binding"/>
    <property type="evidence" value="ECO:0007669"/>
    <property type="project" value="UniProtKB-KW"/>
</dbReference>
<organism evidence="5 6">
    <name type="scientific">Leucobacter komagatae</name>
    <dbReference type="NCBI Taxonomy" id="55969"/>
    <lineage>
        <taxon>Bacteria</taxon>
        <taxon>Bacillati</taxon>
        <taxon>Actinomycetota</taxon>
        <taxon>Actinomycetes</taxon>
        <taxon>Micrococcales</taxon>
        <taxon>Microbacteriaceae</taxon>
        <taxon>Leucobacter</taxon>
    </lineage>
</organism>
<evidence type="ECO:0000256" key="2">
    <source>
        <dbReference type="ARBA" id="ARBA00023125"/>
    </source>
</evidence>
<dbReference type="InterPro" id="IPR000792">
    <property type="entry name" value="Tscrpt_reg_LuxR_C"/>
</dbReference>
<dbReference type="SMART" id="SM00421">
    <property type="entry name" value="HTH_LUXR"/>
    <property type="match status" value="1"/>
</dbReference>
<dbReference type="GO" id="GO:0006355">
    <property type="term" value="P:regulation of DNA-templated transcription"/>
    <property type="evidence" value="ECO:0007669"/>
    <property type="project" value="InterPro"/>
</dbReference>
<dbReference type="CDD" id="cd06170">
    <property type="entry name" value="LuxR_C_like"/>
    <property type="match status" value="1"/>
</dbReference>
<gene>
    <name evidence="5" type="ORF">SD72_13370</name>
</gene>